<organism evidence="2 3">
    <name type="scientific">Streptomyces thermocoprophilus</name>
    <dbReference type="NCBI Taxonomy" id="78356"/>
    <lineage>
        <taxon>Bacteria</taxon>
        <taxon>Bacillati</taxon>
        <taxon>Actinomycetota</taxon>
        <taxon>Actinomycetes</taxon>
        <taxon>Kitasatosporales</taxon>
        <taxon>Streptomycetaceae</taxon>
        <taxon>Streptomyces</taxon>
    </lineage>
</organism>
<protein>
    <submittedName>
        <fullName evidence="2">Uncharacterized protein</fullName>
    </submittedName>
</protein>
<dbReference type="RefSeq" id="WP_385859819.1">
    <property type="nucleotide sequence ID" value="NZ_JBHMAR010000044.1"/>
</dbReference>
<sequence>MKPPVPDRHGTLRARIEPADGGLWSGTPIYAGLVREWRARGRTVPARPDTFRLPAVAEAGYSSVAAEAGRPSAVAEAVRPSGAFEAGYASAAADLVRPSGVADPVGSSAASEAVRVPAVQDDPRARRGGDETP</sequence>
<evidence type="ECO:0000313" key="2">
    <source>
        <dbReference type="EMBL" id="MFB9738285.1"/>
    </source>
</evidence>
<dbReference type="EMBL" id="JBHMAR010000044">
    <property type="protein sequence ID" value="MFB9738285.1"/>
    <property type="molecule type" value="Genomic_DNA"/>
</dbReference>
<evidence type="ECO:0000256" key="1">
    <source>
        <dbReference type="SAM" id="MobiDB-lite"/>
    </source>
</evidence>
<feature type="compositionally biased region" description="Basic and acidic residues" evidence="1">
    <location>
        <begin position="121"/>
        <end position="133"/>
    </location>
</feature>
<name>A0ABV5VKP4_9ACTN</name>
<reference evidence="2 3" key="1">
    <citation type="submission" date="2024-09" db="EMBL/GenBank/DDBJ databases">
        <authorList>
            <person name="Sun Q."/>
            <person name="Mori K."/>
        </authorList>
    </citation>
    <scope>NUCLEOTIDE SEQUENCE [LARGE SCALE GENOMIC DNA]</scope>
    <source>
        <strain evidence="2 3">JCM 10918</strain>
    </source>
</reference>
<proteinExistence type="predicted"/>
<comment type="caution">
    <text evidence="2">The sequence shown here is derived from an EMBL/GenBank/DDBJ whole genome shotgun (WGS) entry which is preliminary data.</text>
</comment>
<evidence type="ECO:0000313" key="3">
    <source>
        <dbReference type="Proteomes" id="UP001589703"/>
    </source>
</evidence>
<feature type="region of interest" description="Disordered" evidence="1">
    <location>
        <begin position="99"/>
        <end position="133"/>
    </location>
</feature>
<accession>A0ABV5VKP4</accession>
<gene>
    <name evidence="2" type="ORF">ACFFRO_24685</name>
</gene>
<keyword evidence="3" id="KW-1185">Reference proteome</keyword>
<dbReference type="Proteomes" id="UP001589703">
    <property type="component" value="Unassembled WGS sequence"/>
</dbReference>